<dbReference type="Gene3D" id="3.40.640.10">
    <property type="entry name" value="Type I PLP-dependent aspartate aminotransferase-like (Major domain)"/>
    <property type="match status" value="1"/>
</dbReference>
<dbReference type="InterPro" id="IPR015421">
    <property type="entry name" value="PyrdxlP-dep_Trfase_major"/>
</dbReference>
<protein>
    <submittedName>
        <fullName evidence="1">Kynureninase</fullName>
        <ecNumber evidence="1">3.7.1.3</ecNumber>
    </submittedName>
</protein>
<evidence type="ECO:0000313" key="1">
    <source>
        <dbReference type="EMBL" id="MBB6472651.1"/>
    </source>
</evidence>
<name>A0A7X0ICK1_9ACTN</name>
<dbReference type="Proteomes" id="UP000555564">
    <property type="component" value="Unassembled WGS sequence"/>
</dbReference>
<dbReference type="Gene3D" id="3.90.1150.10">
    <property type="entry name" value="Aspartate Aminotransferase, domain 1"/>
    <property type="match status" value="1"/>
</dbReference>
<dbReference type="InterPro" id="IPR015424">
    <property type="entry name" value="PyrdxlP-dep_Trfase"/>
</dbReference>
<dbReference type="AlphaFoldDB" id="A0A7X0ICK1"/>
<gene>
    <name evidence="1" type="ORF">BJ992_002082</name>
</gene>
<comment type="caution">
    <text evidence="1">The sequence shown here is derived from an EMBL/GenBank/DDBJ whole genome shotgun (WGS) entry which is preliminary data.</text>
</comment>
<dbReference type="GO" id="GO:0030429">
    <property type="term" value="F:kynureninase activity"/>
    <property type="evidence" value="ECO:0007669"/>
    <property type="project" value="UniProtKB-EC"/>
</dbReference>
<accession>A0A7X0ICK1</accession>
<dbReference type="EC" id="3.7.1.3" evidence="1"/>
<keyword evidence="2" id="KW-1185">Reference proteome</keyword>
<sequence>MTTSALQDAVTSPAARLAPHYSMFGVAERLTLTGHSHQAWPDVALSGQVDALRDAALALDDKWELAFKKADRVREGVRRFLGDPYGEIALGASTHDLVVRFLSALDLRTRPRLVTTDGEFHTLRRQLARLAEEGVEVVRVPAAPVATLAERLAAAVDDRTAAVFVSAVLYETARIVPGLPGLAEVCWRRGAELLVDAYHAAGAVPFTTEGIESAWVTGGGYKYLQLGEGNCYLRLPEHADTFRPVVTGWFAEFGTLSGTHDGTRVGYPAGAARFAGATYDPTSHYRAARVLDFFDDHGLTPGYLRQVSLHQMSVLTRAFDAIGAPAELIDRDRDGSPEDFGGFLALRTPHAARLTSGLAARGVRTDHRGRYLRLGPAPYLSDEQLETAVAALAAELTDRP</sequence>
<organism evidence="1 2">
    <name type="scientific">Sphaerisporangium rubeum</name>
    <dbReference type="NCBI Taxonomy" id="321317"/>
    <lineage>
        <taxon>Bacteria</taxon>
        <taxon>Bacillati</taxon>
        <taxon>Actinomycetota</taxon>
        <taxon>Actinomycetes</taxon>
        <taxon>Streptosporangiales</taxon>
        <taxon>Streptosporangiaceae</taxon>
        <taxon>Sphaerisporangium</taxon>
    </lineage>
</organism>
<reference evidence="1 2" key="1">
    <citation type="submission" date="2020-08" db="EMBL/GenBank/DDBJ databases">
        <title>Sequencing the genomes of 1000 actinobacteria strains.</title>
        <authorList>
            <person name="Klenk H.-P."/>
        </authorList>
    </citation>
    <scope>NUCLEOTIDE SEQUENCE [LARGE SCALE GENOMIC DNA]</scope>
    <source>
        <strain evidence="1 2">DSM 44936</strain>
    </source>
</reference>
<dbReference type="SUPFAM" id="SSF53383">
    <property type="entry name" value="PLP-dependent transferases"/>
    <property type="match status" value="1"/>
</dbReference>
<evidence type="ECO:0000313" key="2">
    <source>
        <dbReference type="Proteomes" id="UP000555564"/>
    </source>
</evidence>
<dbReference type="RefSeq" id="WP_343072585.1">
    <property type="nucleotide sequence ID" value="NZ_BAAALO010000030.1"/>
</dbReference>
<proteinExistence type="predicted"/>
<keyword evidence="1" id="KW-0378">Hydrolase</keyword>
<dbReference type="InterPro" id="IPR015422">
    <property type="entry name" value="PyrdxlP-dep_Trfase_small"/>
</dbReference>
<dbReference type="EMBL" id="JACHIU010000001">
    <property type="protein sequence ID" value="MBB6472651.1"/>
    <property type="molecule type" value="Genomic_DNA"/>
</dbReference>